<sequence>MCGITFIYSKKTENAIKHIFNSLELIQNRGYDSIGICYYNDITTRFEIIKRASTPKHDCFDLVQSSYETNDLQQQQQYKQKLFSRIAIGHTRWATHGGKTDNNAHPHISQNKQIILVHNGIINNFMAIKEFLQSKNYNFYSDTDSEVIANLIEYYIIVMECNIEEALKKTLDRLEGTWALVIIYTKQLDTYYVTRKGSPLLLGYNDTFIICTSETNGFAGLVSDYISLKDNNIIKISNSNYRILEKLNNDDYNNDYNNYTIKKVCYENVIENKGLYDNWMIKEIMEQPETLQKAYNYGGRINNNIIKLGGLDNISNIIKYIEFVYLIGCGTSYNAALIGELYLNEIKQFVYVKSVNACEFNDNILPNIKNFSTTLCVFLSQSGETMDVYNCLKICKAKKCITLGIINKVDSLIAREVDCGIYVNAGTEISVASTKSFTSTLIVLSLLSMWFVNNDYYNNIKKLNTLRSLANSVKQLLYNIDVMKKICMLKDFIIDNSLTSIFILGKDKLYPIAQEGALKIKEVSYIHCEGFSASSLKHGPFALLDNSNITLLLIDYTNNKDYNNLKSTYYEICARQTNLFVITNSQNVVDELKLTHDKYILLLNLDYYNEIIYIITLQKLAYELSIGKHINPDKPRNLAKVVSVE</sequence>
<feature type="domain" description="SIS" evidence="8">
    <location>
        <begin position="314"/>
        <end position="457"/>
    </location>
</feature>
<dbReference type="GO" id="GO:0097367">
    <property type="term" value="F:carbohydrate derivative binding"/>
    <property type="evidence" value="ECO:0007669"/>
    <property type="project" value="InterPro"/>
</dbReference>
<dbReference type="GO" id="GO:0006047">
    <property type="term" value="P:UDP-N-acetylglucosamine metabolic process"/>
    <property type="evidence" value="ECO:0007669"/>
    <property type="project" value="TreeGrafter"/>
</dbReference>
<dbReference type="InterPro" id="IPR035466">
    <property type="entry name" value="GlmS/AgaS_SIS"/>
</dbReference>
<organism evidence="9">
    <name type="scientific">viral metagenome</name>
    <dbReference type="NCBI Taxonomy" id="1070528"/>
    <lineage>
        <taxon>unclassified sequences</taxon>
        <taxon>metagenomes</taxon>
        <taxon>organismal metagenomes</taxon>
    </lineage>
</organism>
<dbReference type="NCBIfam" id="NF001484">
    <property type="entry name" value="PRK00331.1"/>
    <property type="match status" value="1"/>
</dbReference>
<evidence type="ECO:0000256" key="5">
    <source>
        <dbReference type="ARBA" id="ARBA00022737"/>
    </source>
</evidence>
<reference evidence="9" key="1">
    <citation type="journal article" date="2020" name="Nature">
        <title>Giant virus diversity and host interactions through global metagenomics.</title>
        <authorList>
            <person name="Schulz F."/>
            <person name="Roux S."/>
            <person name="Paez-Espino D."/>
            <person name="Jungbluth S."/>
            <person name="Walsh D.A."/>
            <person name="Denef V.J."/>
            <person name="McMahon K.D."/>
            <person name="Konstantinidis K.T."/>
            <person name="Eloe-Fadrosh E.A."/>
            <person name="Kyrpides N.C."/>
            <person name="Woyke T."/>
        </authorList>
    </citation>
    <scope>NUCLEOTIDE SEQUENCE</scope>
    <source>
        <strain evidence="9">GVMAG-M-3300023174-75</strain>
    </source>
</reference>
<evidence type="ECO:0000259" key="8">
    <source>
        <dbReference type="PROSITE" id="PS51464"/>
    </source>
</evidence>
<dbReference type="GO" id="GO:0004360">
    <property type="term" value="F:glutamine-fructose-6-phosphate transaminase (isomerizing) activity"/>
    <property type="evidence" value="ECO:0007669"/>
    <property type="project" value="UniProtKB-EC"/>
</dbReference>
<feature type="domain" description="SIS" evidence="8">
    <location>
        <begin position="489"/>
        <end position="635"/>
    </location>
</feature>
<accession>A0A6C0DXH1</accession>
<protein>
    <recommendedName>
        <fullName evidence="2">glutamine--fructose-6-phosphate transaminase (isomerizing)</fullName>
        <ecNumber evidence="2">2.6.1.16</ecNumber>
    </recommendedName>
</protein>
<evidence type="ECO:0000259" key="7">
    <source>
        <dbReference type="PROSITE" id="PS51278"/>
    </source>
</evidence>
<evidence type="ECO:0000256" key="6">
    <source>
        <dbReference type="ARBA" id="ARBA00022962"/>
    </source>
</evidence>
<dbReference type="InterPro" id="IPR035490">
    <property type="entry name" value="GlmS/FrlB_SIS"/>
</dbReference>
<dbReference type="InterPro" id="IPR029055">
    <property type="entry name" value="Ntn_hydrolases_N"/>
</dbReference>
<dbReference type="InterPro" id="IPR046348">
    <property type="entry name" value="SIS_dom_sf"/>
</dbReference>
<dbReference type="CDD" id="cd05009">
    <property type="entry name" value="SIS_GlmS_GlmD_2"/>
    <property type="match status" value="1"/>
</dbReference>
<dbReference type="EC" id="2.6.1.16" evidence="2"/>
<dbReference type="NCBIfam" id="TIGR01135">
    <property type="entry name" value="glmS"/>
    <property type="match status" value="1"/>
</dbReference>
<dbReference type="EMBL" id="MN739684">
    <property type="protein sequence ID" value="QHT21023.1"/>
    <property type="molecule type" value="Genomic_DNA"/>
</dbReference>
<dbReference type="Pfam" id="PF13522">
    <property type="entry name" value="GATase_6"/>
    <property type="match status" value="1"/>
</dbReference>
<dbReference type="InterPro" id="IPR001347">
    <property type="entry name" value="SIS_dom"/>
</dbReference>
<evidence type="ECO:0000256" key="1">
    <source>
        <dbReference type="ARBA" id="ARBA00001031"/>
    </source>
</evidence>
<dbReference type="PANTHER" id="PTHR10937:SF0">
    <property type="entry name" value="GLUTAMINE--FRUCTOSE-6-PHOSPHATE TRANSAMINASE (ISOMERIZING)"/>
    <property type="match status" value="1"/>
</dbReference>
<dbReference type="GO" id="GO:0006487">
    <property type="term" value="P:protein N-linked glycosylation"/>
    <property type="evidence" value="ECO:0007669"/>
    <property type="project" value="TreeGrafter"/>
</dbReference>
<dbReference type="SUPFAM" id="SSF56235">
    <property type="entry name" value="N-terminal nucleophile aminohydrolases (Ntn hydrolases)"/>
    <property type="match status" value="1"/>
</dbReference>
<evidence type="ECO:0000256" key="2">
    <source>
        <dbReference type="ARBA" id="ARBA00012916"/>
    </source>
</evidence>
<dbReference type="PROSITE" id="PS51464">
    <property type="entry name" value="SIS"/>
    <property type="match status" value="2"/>
</dbReference>
<proteinExistence type="predicted"/>
<evidence type="ECO:0000256" key="3">
    <source>
        <dbReference type="ARBA" id="ARBA00022576"/>
    </source>
</evidence>
<dbReference type="CDD" id="cd05008">
    <property type="entry name" value="SIS_GlmS_GlmD_1"/>
    <property type="match status" value="1"/>
</dbReference>
<dbReference type="Pfam" id="PF01380">
    <property type="entry name" value="SIS"/>
    <property type="match status" value="2"/>
</dbReference>
<keyword evidence="6" id="KW-0315">Glutamine amidotransferase</keyword>
<dbReference type="SUPFAM" id="SSF53697">
    <property type="entry name" value="SIS domain"/>
    <property type="match status" value="1"/>
</dbReference>
<dbReference type="PANTHER" id="PTHR10937">
    <property type="entry name" value="GLUCOSAMINE--FRUCTOSE-6-PHOSPHATE AMINOTRANSFERASE, ISOMERIZING"/>
    <property type="match status" value="1"/>
</dbReference>
<name>A0A6C0DXH1_9ZZZZ</name>
<comment type="catalytic activity">
    <reaction evidence="1">
        <text>D-fructose 6-phosphate + L-glutamine = D-glucosamine 6-phosphate + L-glutamate</text>
        <dbReference type="Rhea" id="RHEA:13237"/>
        <dbReference type="ChEBI" id="CHEBI:29985"/>
        <dbReference type="ChEBI" id="CHEBI:58359"/>
        <dbReference type="ChEBI" id="CHEBI:58725"/>
        <dbReference type="ChEBI" id="CHEBI:61527"/>
        <dbReference type="EC" id="2.6.1.16"/>
    </reaction>
</comment>
<evidence type="ECO:0000256" key="4">
    <source>
        <dbReference type="ARBA" id="ARBA00022679"/>
    </source>
</evidence>
<feature type="domain" description="Glutamine amidotransferase type-2" evidence="7">
    <location>
        <begin position="2"/>
        <end position="239"/>
    </location>
</feature>
<dbReference type="Gene3D" id="3.40.50.10490">
    <property type="entry name" value="Glucose-6-phosphate isomerase like protein, domain 1"/>
    <property type="match status" value="2"/>
</dbReference>
<dbReference type="GO" id="GO:0006002">
    <property type="term" value="P:fructose 6-phosphate metabolic process"/>
    <property type="evidence" value="ECO:0007669"/>
    <property type="project" value="TreeGrafter"/>
</dbReference>
<keyword evidence="3" id="KW-0032">Aminotransferase</keyword>
<dbReference type="Gene3D" id="3.60.20.10">
    <property type="entry name" value="Glutamine Phosphoribosylpyrophosphate, subunit 1, domain 1"/>
    <property type="match status" value="1"/>
</dbReference>
<keyword evidence="5" id="KW-0677">Repeat</keyword>
<evidence type="ECO:0000313" key="9">
    <source>
        <dbReference type="EMBL" id="QHT21023.1"/>
    </source>
</evidence>
<dbReference type="AlphaFoldDB" id="A0A6C0DXH1"/>
<dbReference type="InterPro" id="IPR005855">
    <property type="entry name" value="GFAT"/>
</dbReference>
<dbReference type="InterPro" id="IPR017932">
    <property type="entry name" value="GATase_2_dom"/>
</dbReference>
<dbReference type="PROSITE" id="PS51278">
    <property type="entry name" value="GATASE_TYPE_2"/>
    <property type="match status" value="1"/>
</dbReference>
<keyword evidence="4" id="KW-0808">Transferase</keyword>